<feature type="transmembrane region" description="Helical" evidence="1">
    <location>
        <begin position="48"/>
        <end position="68"/>
    </location>
</feature>
<name>A0A8J3YC06_9ACTN</name>
<keyword evidence="1" id="KW-0812">Transmembrane</keyword>
<gene>
    <name evidence="2" type="ORF">Sya03_42950</name>
</gene>
<dbReference type="AlphaFoldDB" id="A0A8J3YC06"/>
<keyword evidence="1" id="KW-1133">Transmembrane helix</keyword>
<comment type="caution">
    <text evidence="2">The sequence shown here is derived from an EMBL/GenBank/DDBJ whole genome shotgun (WGS) entry which is preliminary data.</text>
</comment>
<reference evidence="2" key="1">
    <citation type="submission" date="2021-01" db="EMBL/GenBank/DDBJ databases">
        <title>Whole genome shotgun sequence of Spirilliplanes yamanashiensis NBRC 15828.</title>
        <authorList>
            <person name="Komaki H."/>
            <person name="Tamura T."/>
        </authorList>
    </citation>
    <scope>NUCLEOTIDE SEQUENCE</scope>
    <source>
        <strain evidence="2">NBRC 15828</strain>
    </source>
</reference>
<evidence type="ECO:0000256" key="1">
    <source>
        <dbReference type="SAM" id="Phobius"/>
    </source>
</evidence>
<proteinExistence type="predicted"/>
<keyword evidence="3" id="KW-1185">Reference proteome</keyword>
<protein>
    <submittedName>
        <fullName evidence="2">Uncharacterized protein</fullName>
    </submittedName>
</protein>
<organism evidence="2 3">
    <name type="scientific">Spirilliplanes yamanashiensis</name>
    <dbReference type="NCBI Taxonomy" id="42233"/>
    <lineage>
        <taxon>Bacteria</taxon>
        <taxon>Bacillati</taxon>
        <taxon>Actinomycetota</taxon>
        <taxon>Actinomycetes</taxon>
        <taxon>Micromonosporales</taxon>
        <taxon>Micromonosporaceae</taxon>
        <taxon>Spirilliplanes</taxon>
    </lineage>
</organism>
<accession>A0A8J3YC06</accession>
<dbReference type="EMBL" id="BOOY01000030">
    <property type="protein sequence ID" value="GIJ04943.1"/>
    <property type="molecule type" value="Genomic_DNA"/>
</dbReference>
<evidence type="ECO:0000313" key="2">
    <source>
        <dbReference type="EMBL" id="GIJ04943.1"/>
    </source>
</evidence>
<evidence type="ECO:0000313" key="3">
    <source>
        <dbReference type="Proteomes" id="UP000652013"/>
    </source>
</evidence>
<dbReference type="Proteomes" id="UP000652013">
    <property type="component" value="Unassembled WGS sequence"/>
</dbReference>
<sequence length="121" mass="12656">MTTATRPPTTRSPATERPVFVPVRHGDRPVGAFVVDAGETTFVPVVDVTLLAVIGLATAAVTAAAVALGASRRRPAIGAVTMGPGGWVSLRNAAAPALRPQAGRPWWARLLRAHRLVVAHR</sequence>
<keyword evidence="1" id="KW-0472">Membrane</keyword>
<dbReference type="RefSeq" id="WP_203940243.1">
    <property type="nucleotide sequence ID" value="NZ_BAAAGJ010000018.1"/>
</dbReference>